<reference evidence="2" key="1">
    <citation type="submission" date="2022-11" db="EMBL/GenBank/DDBJ databases">
        <authorList>
            <person name="Hyden B.L."/>
            <person name="Feng K."/>
            <person name="Yates T."/>
            <person name="Jawdy S."/>
            <person name="Smart L.B."/>
            <person name="Muchero W."/>
        </authorList>
    </citation>
    <scope>NUCLEOTIDE SEQUENCE</scope>
    <source>
        <tissue evidence="2">Shoot tip</tissue>
    </source>
</reference>
<evidence type="ECO:0000313" key="2">
    <source>
        <dbReference type="EMBL" id="KAJ6753110.1"/>
    </source>
</evidence>
<evidence type="ECO:0000313" key="3">
    <source>
        <dbReference type="Proteomes" id="UP001151752"/>
    </source>
</evidence>
<dbReference type="EMBL" id="JAPFFM010000008">
    <property type="protein sequence ID" value="KAJ6753110.1"/>
    <property type="molecule type" value="Genomic_DNA"/>
</dbReference>
<name>A0A9Q0VQD7_9ROSI</name>
<dbReference type="Proteomes" id="UP001151752">
    <property type="component" value="Unassembled WGS sequence"/>
</dbReference>
<keyword evidence="3" id="KW-1185">Reference proteome</keyword>
<evidence type="ECO:0000256" key="1">
    <source>
        <dbReference type="SAM" id="MobiDB-lite"/>
    </source>
</evidence>
<organism evidence="2 3">
    <name type="scientific">Salix koriyanagi</name>
    <dbReference type="NCBI Taxonomy" id="2511006"/>
    <lineage>
        <taxon>Eukaryota</taxon>
        <taxon>Viridiplantae</taxon>
        <taxon>Streptophyta</taxon>
        <taxon>Embryophyta</taxon>
        <taxon>Tracheophyta</taxon>
        <taxon>Spermatophyta</taxon>
        <taxon>Magnoliopsida</taxon>
        <taxon>eudicotyledons</taxon>
        <taxon>Gunneridae</taxon>
        <taxon>Pentapetalae</taxon>
        <taxon>rosids</taxon>
        <taxon>fabids</taxon>
        <taxon>Malpighiales</taxon>
        <taxon>Salicaceae</taxon>
        <taxon>Saliceae</taxon>
        <taxon>Salix</taxon>
    </lineage>
</organism>
<accession>A0A9Q0VQD7</accession>
<dbReference type="AlphaFoldDB" id="A0A9Q0VQD7"/>
<gene>
    <name evidence="2" type="ORF">OIU74_027883</name>
</gene>
<feature type="region of interest" description="Disordered" evidence="1">
    <location>
        <begin position="49"/>
        <end position="80"/>
    </location>
</feature>
<protein>
    <submittedName>
        <fullName evidence="2">Uncharacterized protein</fullName>
    </submittedName>
</protein>
<reference evidence="2" key="2">
    <citation type="journal article" date="2023" name="Int. J. Mol. Sci.">
        <title>De Novo Assembly and Annotation of 11 Diverse Shrub Willow (Salix) Genomes Reveals Novel Gene Organization in Sex-Linked Regions.</title>
        <authorList>
            <person name="Hyden B."/>
            <person name="Feng K."/>
            <person name="Yates T.B."/>
            <person name="Jawdy S."/>
            <person name="Cereghino C."/>
            <person name="Smart L.B."/>
            <person name="Muchero W."/>
        </authorList>
    </citation>
    <scope>NUCLEOTIDE SEQUENCE</scope>
    <source>
        <tissue evidence="2">Shoot tip</tissue>
    </source>
</reference>
<proteinExistence type="predicted"/>
<comment type="caution">
    <text evidence="2">The sequence shown here is derived from an EMBL/GenBank/DDBJ whole genome shotgun (WGS) entry which is preliminary data.</text>
</comment>
<sequence length="106" mass="12535">MERDDFFEKVDRLWTNQINGSNMFKLTAKLKWVKASLKNWHKYNRSHISRQVARAKSDWDAAQEDLDSNPGSDEGKDRERKAANFYQTLCKEEESFFQAKIQNSMV</sequence>